<reference evidence="8" key="4">
    <citation type="submission" date="2018-07" db="EMBL/GenBank/DDBJ databases">
        <authorList>
            <consortium name="PulseNet: The National Subtyping Network for Foodborne Disease Surveillance"/>
            <person name="Tarr C.L."/>
            <person name="Trees E."/>
            <person name="Katz L.S."/>
            <person name="Carleton-Romer H.A."/>
            <person name="Stroika S."/>
            <person name="Kucerova Z."/>
            <person name="Roache K.F."/>
            <person name="Sabol A.L."/>
            <person name="Besser J."/>
            <person name="Gerner-Smidt P."/>
        </authorList>
    </citation>
    <scope>NUCLEOTIDE SEQUENCE</scope>
    <source>
        <strain evidence="9">PNUSAS001246</strain>
        <strain evidence="8">PNUSAS007980</strain>
        <strain evidence="10">PNUSAS011022</strain>
    </source>
</reference>
<dbReference type="FunFam" id="2.40.160.160:FF:000001">
    <property type="entry name" value="Intimin-like inverse autotransporter SinH"/>
    <property type="match status" value="1"/>
</dbReference>
<dbReference type="InterPro" id="IPR015217">
    <property type="entry name" value="Invasin_dom_3"/>
</dbReference>
<reference evidence="12" key="5">
    <citation type="submission" date="2018-07" db="EMBL/GenBank/DDBJ databases">
        <authorList>
            <consortium name="NCBI Pathogen Detection Project"/>
        </authorList>
    </citation>
    <scope>NUCLEOTIDE SEQUENCE</scope>
    <source>
        <strain evidence="12">13-2237</strain>
    </source>
</reference>
<dbReference type="Pfam" id="PF11924">
    <property type="entry name" value="IAT_beta"/>
    <property type="match status" value="1"/>
</dbReference>
<dbReference type="InterPro" id="IPR003344">
    <property type="entry name" value="Big_1_dom"/>
</dbReference>
<evidence type="ECO:0000256" key="2">
    <source>
        <dbReference type="ARBA" id="ARBA00010116"/>
    </source>
</evidence>
<dbReference type="InterPro" id="IPR013783">
    <property type="entry name" value="Ig-like_fold"/>
</dbReference>
<reference evidence="13 14" key="2">
    <citation type="submission" date="2018-06" db="EMBL/GenBank/DDBJ databases">
        <title>Investigation of an outbreak of Salmonella Panama causing invasive infection in children in Taiwan.</title>
        <authorList>
            <person name="Feng Y."/>
            <person name="Chiu C.-H."/>
        </authorList>
    </citation>
    <scope>NUCLEOTIDE SEQUENCE [LARGE SCALE GENOMIC DNA]</scope>
    <source>
        <strain evidence="13 14">B79</strain>
    </source>
</reference>
<dbReference type="InterPro" id="IPR051715">
    <property type="entry name" value="Intimin-Invasin_domain"/>
</dbReference>
<dbReference type="Pfam" id="PF09134">
    <property type="entry name" value="Invasin_D3"/>
    <property type="match status" value="1"/>
</dbReference>
<dbReference type="PRINTS" id="PR01369">
    <property type="entry name" value="INTIMIN"/>
</dbReference>
<dbReference type="EMBL" id="AAGTPA010000001">
    <property type="protein sequence ID" value="EBR8431510.1"/>
    <property type="molecule type" value="Genomic_DNA"/>
</dbReference>
<dbReference type="Proteomes" id="UP000839597">
    <property type="component" value="Unassembled WGS sequence"/>
</dbReference>
<proteinExistence type="inferred from homology"/>
<name>A0A3T2YPZ6_SALET</name>
<reference evidence="12" key="1">
    <citation type="journal article" date="2018" name="Genome Biol.">
        <title>SKESA: strategic k-mer extension for scrupulous assemblies.</title>
        <authorList>
            <person name="Souvorov A."/>
            <person name="Agarwala R."/>
            <person name="Lipman D.J."/>
        </authorList>
    </citation>
    <scope>NUCLEOTIDE SEQUENCE</scope>
    <source>
        <strain evidence="12">13-2237</strain>
    </source>
</reference>
<dbReference type="Proteomes" id="UP000319682">
    <property type="component" value="Unassembled WGS sequence"/>
</dbReference>
<evidence type="ECO:0000256" key="1">
    <source>
        <dbReference type="ARBA" id="ARBA00004442"/>
    </source>
</evidence>
<dbReference type="EMBL" id="AAKZQX010000032">
    <property type="protein sequence ID" value="ECX6034691.1"/>
    <property type="molecule type" value="Genomic_DNA"/>
</dbReference>
<dbReference type="AlphaFoldDB" id="A0A3T2YPZ6"/>
<sequence>MKFVSLPHPSGDAVASPALRRLAWFNIAVQVAFPLAVAFPPAMAGEQHFLPQPAPLSTQRTQVYTLGPGETAISVAKKFDLTLNQLRELNQLRTFAHGLNGLQSGDDVDVPLMAAKDNKNASDAAAPGRSASAEEGNEQAQKVAGYASQAGSFLASSAKSDAAASMARNMVTVEAGGAFQQWLSHFGTARVQLDADKNFSLKNSQFDLLLPLYDQGDNLVFTQGSLHRTDSRTQASLGAGWRHSTSTYMLGGNLFGDFDLSRDHARAGAGLEYWRNFLKLGVNSYLRLSGWKDSPDLEDYQERPANGWDVRGQAWVPSLPQLGGKLTYEQYYGKEVALFGVDSRQRNPHAITVGINYTPVPLITLGAEQRQGQSGKSDTRLTLNMNYHLGVPWRAQVDPTAVAAMRSLAGSQYDLVERNNNIVLEYRKKEIVRLKTADLVTGYTGEQKSLGVSVNSRHGLERIDWDASALNAAGGKIVQNGRDYAVVLPAYLSSAQGVNTYTVSGVAVDTKGNRSSRSDTQVTVQATEVNKQTSTFTPVSSVLLADGKSTQVLTLMLLDENNQPVDMDVKDISLNSSVLKSATISALTRKSAGVYAVTVTAGRDAENVTLTPVVNGTTLSSAVVTISSVTPDGARSTISTDAAAYVSGSDMAVTVTLKDTNNNVVAGAASSLTADTVTVPNAILKAGSRWRDNGDGTYTATYTATTVGTDLKATVRLGGWDSVAQSGAYAITAATPDGAKSAISTDATTYVSGSDMAVTVTLKDGQDNPVTGAAASLTADTVTVPNAILKAGSRWRDNGDGTYTAAYTATTAGSHLKATVRLGGRGNPASSDAYAITAATPDGAKSAISTDATAYVSGSDMAVTVTLKDGQDNAVTGTAASLTADTVTVPNAILKAGSRWRDNGDGTYTAAYTATTAGTNLRATVRLGGWSTAAQSGKYGIILGYEAPASINTQVNAYTFTQTSEEGTFPTTGFTGATFTIVPKDSKSVTDYTWTSDASWVSVTDGVVKFTGTGTGDKVTITGTPTSSQGNIIKYSFTLKSWFIHSGSTRMSWSDANTYCSSQSGYSLPTIAQMILRTNHTATLIRGTGALLNEWGMMTRYTSARFSDNTYWSSDQLSSGSHNNVSLRYGGVYFSSDSSKINVVCRQGL</sequence>
<feature type="domain" description="LysM" evidence="6">
    <location>
        <begin position="62"/>
        <end position="110"/>
    </location>
</feature>
<reference evidence="7" key="3">
    <citation type="submission" date="2018-06" db="EMBL/GenBank/DDBJ databases">
        <authorList>
            <person name="Ashton P.M."/>
            <person name="Dallman T."/>
            <person name="Nair S."/>
            <person name="De Pinna E."/>
            <person name="Peters T."/>
            <person name="Grant K."/>
        </authorList>
    </citation>
    <scope>NUCLEOTIDE SEQUENCE [LARGE SCALE GENOMIC DNA]</scope>
    <source>
        <strain evidence="11">333397</strain>
        <strain evidence="7">449454</strain>
    </source>
</reference>
<dbReference type="RefSeq" id="WP_053296620.1">
    <property type="nucleotide sequence ID" value="NZ_CBDGUR010000003.1"/>
</dbReference>
<keyword evidence="4" id="KW-0998">Cell outer membrane</keyword>
<dbReference type="Gene3D" id="2.60.40.10">
    <property type="entry name" value="Immunoglobulins"/>
    <property type="match status" value="4"/>
</dbReference>
<dbReference type="InterPro" id="IPR008964">
    <property type="entry name" value="Invasin/intimin_cell_adhesion"/>
</dbReference>
<dbReference type="Gene3D" id="2.60.40.1080">
    <property type="match status" value="1"/>
</dbReference>
<dbReference type="PROSITE" id="PS51782">
    <property type="entry name" value="LYSM"/>
    <property type="match status" value="1"/>
</dbReference>
<dbReference type="EMBL" id="AAKRFC010000005">
    <property type="protein sequence ID" value="ECU8395774.1"/>
    <property type="molecule type" value="Genomic_DNA"/>
</dbReference>
<organism evidence="13 14">
    <name type="scientific">Salmonella enterica subsp. enterica serovar Panama</name>
    <dbReference type="NCBI Taxonomy" id="29472"/>
    <lineage>
        <taxon>Bacteria</taxon>
        <taxon>Pseudomonadati</taxon>
        <taxon>Pseudomonadota</taxon>
        <taxon>Gammaproteobacteria</taxon>
        <taxon>Enterobacterales</taxon>
        <taxon>Enterobacteriaceae</taxon>
        <taxon>Salmonella</taxon>
    </lineage>
</organism>
<dbReference type="GO" id="GO:0007155">
    <property type="term" value="P:cell adhesion"/>
    <property type="evidence" value="ECO:0007669"/>
    <property type="project" value="InterPro"/>
</dbReference>
<evidence type="ECO:0000313" key="12">
    <source>
        <dbReference type="EMBL" id="HAF7259597.1"/>
    </source>
</evidence>
<dbReference type="EMBL" id="QLHR01000004">
    <property type="protein sequence ID" value="TRS97952.1"/>
    <property type="molecule type" value="Genomic_DNA"/>
</dbReference>
<evidence type="ECO:0000313" key="14">
    <source>
        <dbReference type="Proteomes" id="UP000319682"/>
    </source>
</evidence>
<dbReference type="Gene3D" id="3.10.100.10">
    <property type="entry name" value="Mannose-Binding Protein A, subunit A"/>
    <property type="match status" value="1"/>
</dbReference>
<dbReference type="PANTHER" id="PTHR39576:SF2">
    <property type="entry name" value="ATTACHING AND EFFACING PROTEIN HOMOLOG-RELATED"/>
    <property type="match status" value="1"/>
</dbReference>
<evidence type="ECO:0000313" key="8">
    <source>
        <dbReference type="EMBL" id="ECU8395774.1"/>
    </source>
</evidence>
<comment type="similarity">
    <text evidence="2">Belongs to the intimin/invasin family.</text>
</comment>
<evidence type="ECO:0000313" key="13">
    <source>
        <dbReference type="EMBL" id="TRS97952.1"/>
    </source>
</evidence>
<dbReference type="PANTHER" id="PTHR39576">
    <property type="entry name" value="ATTACHING AND EFFACING PROTEIN HOMOLOG-RELATED-RELATED"/>
    <property type="match status" value="1"/>
</dbReference>
<dbReference type="Gene3D" id="2.40.160.160">
    <property type="entry name" value="Inverse autotransporter, beta-domain"/>
    <property type="match status" value="1"/>
</dbReference>
<dbReference type="SUPFAM" id="SSF49373">
    <property type="entry name" value="Invasin/intimin cell-adhesion fragments"/>
    <property type="match status" value="5"/>
</dbReference>
<accession>A0A3T2YPZ6</accession>
<dbReference type="InterPro" id="IPR018392">
    <property type="entry name" value="LysM"/>
</dbReference>
<dbReference type="InterPro" id="IPR038177">
    <property type="entry name" value="IAT_beta_sf"/>
</dbReference>
<dbReference type="GO" id="GO:0009279">
    <property type="term" value="C:cell outer membrane"/>
    <property type="evidence" value="ECO:0007669"/>
    <property type="project" value="UniProtKB-SubCell"/>
</dbReference>
<gene>
    <name evidence="9" type="ORF">ATT75_18230</name>
    <name evidence="10" type="ORF">B9668_12980</name>
    <name evidence="8" type="ORF">BZZ78_11200</name>
    <name evidence="11" type="ORF">CC707_00290</name>
    <name evidence="13" type="ORF">DNP18_09415</name>
    <name evidence="7" type="ORF">DOI44_00305</name>
    <name evidence="12" type="ORF">G9X39_004420</name>
</gene>
<evidence type="ECO:0000256" key="4">
    <source>
        <dbReference type="ARBA" id="ARBA00023237"/>
    </source>
</evidence>
<evidence type="ECO:0000256" key="5">
    <source>
        <dbReference type="SAM" id="MobiDB-lite"/>
    </source>
</evidence>
<feature type="region of interest" description="Disordered" evidence="5">
    <location>
        <begin position="119"/>
        <end position="142"/>
    </location>
</feature>
<dbReference type="EMBL" id="DAAWCK010000065">
    <property type="protein sequence ID" value="HAF7259597.1"/>
    <property type="molecule type" value="Genomic_DNA"/>
</dbReference>
<dbReference type="SMART" id="SM00634">
    <property type="entry name" value="BID_1"/>
    <property type="match status" value="3"/>
</dbReference>
<evidence type="ECO:0000313" key="9">
    <source>
        <dbReference type="EMBL" id="ECX6034691.1"/>
    </source>
</evidence>
<evidence type="ECO:0000313" key="11">
    <source>
        <dbReference type="EMBL" id="EDI0269584.1"/>
    </source>
</evidence>
<evidence type="ECO:0000313" key="10">
    <source>
        <dbReference type="EMBL" id="EDG9353283.1"/>
    </source>
</evidence>
<evidence type="ECO:0000313" key="7">
    <source>
        <dbReference type="EMBL" id="EBR8431510.1"/>
    </source>
</evidence>
<protein>
    <submittedName>
        <fullName evidence="13">Invasin</fullName>
    </submittedName>
</protein>
<evidence type="ECO:0000256" key="3">
    <source>
        <dbReference type="ARBA" id="ARBA00023136"/>
    </source>
</evidence>
<evidence type="ECO:0000259" key="6">
    <source>
        <dbReference type="PROSITE" id="PS51782"/>
    </source>
</evidence>
<dbReference type="InterPro" id="IPR024519">
    <property type="entry name" value="IAT_beta"/>
</dbReference>
<dbReference type="InterPro" id="IPR016186">
    <property type="entry name" value="C-type_lectin-like/link_sf"/>
</dbReference>
<dbReference type="InterPro" id="IPR003535">
    <property type="entry name" value="Intimin/invasin_bac"/>
</dbReference>
<dbReference type="EMBL" id="AAMFVA010000005">
    <property type="protein sequence ID" value="EDG9353283.1"/>
    <property type="molecule type" value="Genomic_DNA"/>
</dbReference>
<dbReference type="EMBL" id="AAMJPF010000001">
    <property type="protein sequence ID" value="EDI0269584.1"/>
    <property type="molecule type" value="Genomic_DNA"/>
</dbReference>
<keyword evidence="3" id="KW-0472">Membrane</keyword>
<comment type="subcellular location">
    <subcellularLocation>
        <location evidence="1">Cell outer membrane</location>
    </subcellularLocation>
</comment>
<comment type="caution">
    <text evidence="13">The sequence shown here is derived from an EMBL/GenBank/DDBJ whole genome shotgun (WGS) entry which is preliminary data.</text>
</comment>